<comment type="similarity">
    <text evidence="1 3">Belongs to the short-chain dehydrogenases/reductases (SDR) family.</text>
</comment>
<dbReference type="OrthoDB" id="9775296at2"/>
<dbReference type="InterPro" id="IPR002347">
    <property type="entry name" value="SDR_fam"/>
</dbReference>
<dbReference type="Proteomes" id="UP000281498">
    <property type="component" value="Unassembled WGS sequence"/>
</dbReference>
<proteinExistence type="inferred from homology"/>
<evidence type="ECO:0000313" key="4">
    <source>
        <dbReference type="EMBL" id="RKL66231.1"/>
    </source>
</evidence>
<keyword evidence="2" id="KW-0560">Oxidoreductase</keyword>
<dbReference type="InterPro" id="IPR036291">
    <property type="entry name" value="NAD(P)-bd_dom_sf"/>
</dbReference>
<protein>
    <submittedName>
        <fullName evidence="4">Short-chain dehydrogenase/reductase</fullName>
    </submittedName>
</protein>
<dbReference type="Pfam" id="PF00106">
    <property type="entry name" value="adh_short"/>
    <property type="match status" value="1"/>
</dbReference>
<dbReference type="PANTHER" id="PTHR43976:SF16">
    <property type="entry name" value="SHORT-CHAIN DEHYDROGENASE_REDUCTASE FAMILY PROTEIN"/>
    <property type="match status" value="1"/>
</dbReference>
<dbReference type="InterPro" id="IPR020904">
    <property type="entry name" value="Sc_DH/Rdtase_CS"/>
</dbReference>
<evidence type="ECO:0000256" key="1">
    <source>
        <dbReference type="ARBA" id="ARBA00006484"/>
    </source>
</evidence>
<dbReference type="PROSITE" id="PS00061">
    <property type="entry name" value="ADH_SHORT"/>
    <property type="match status" value="1"/>
</dbReference>
<evidence type="ECO:0000256" key="2">
    <source>
        <dbReference type="ARBA" id="ARBA00023002"/>
    </source>
</evidence>
<comment type="caution">
    <text evidence="4">The sequence shown here is derived from an EMBL/GenBank/DDBJ whole genome shotgun (WGS) entry which is preliminary data.</text>
</comment>
<organism evidence="4 5">
    <name type="scientific">Salipaludibacillus neizhouensis</name>
    <dbReference type="NCBI Taxonomy" id="885475"/>
    <lineage>
        <taxon>Bacteria</taxon>
        <taxon>Bacillati</taxon>
        <taxon>Bacillota</taxon>
        <taxon>Bacilli</taxon>
        <taxon>Bacillales</taxon>
        <taxon>Bacillaceae</taxon>
    </lineage>
</organism>
<name>A0A3A9K7B1_9BACI</name>
<dbReference type="PANTHER" id="PTHR43976">
    <property type="entry name" value="SHORT CHAIN DEHYDROGENASE"/>
    <property type="match status" value="1"/>
</dbReference>
<evidence type="ECO:0000313" key="5">
    <source>
        <dbReference type="Proteomes" id="UP000281498"/>
    </source>
</evidence>
<dbReference type="AlphaFoldDB" id="A0A3A9K7B1"/>
<dbReference type="PRINTS" id="PR00081">
    <property type="entry name" value="GDHRDH"/>
</dbReference>
<dbReference type="GO" id="GO:0016491">
    <property type="term" value="F:oxidoreductase activity"/>
    <property type="evidence" value="ECO:0007669"/>
    <property type="project" value="UniProtKB-KW"/>
</dbReference>
<dbReference type="Gene3D" id="3.40.50.720">
    <property type="entry name" value="NAD(P)-binding Rossmann-like Domain"/>
    <property type="match status" value="1"/>
</dbReference>
<keyword evidence="5" id="KW-1185">Reference proteome</keyword>
<dbReference type="EMBL" id="PDOE01000008">
    <property type="protein sequence ID" value="RKL66231.1"/>
    <property type="molecule type" value="Genomic_DNA"/>
</dbReference>
<dbReference type="SUPFAM" id="SSF51735">
    <property type="entry name" value="NAD(P)-binding Rossmann-fold domains"/>
    <property type="match status" value="1"/>
</dbReference>
<dbReference type="InterPro" id="IPR051911">
    <property type="entry name" value="SDR_oxidoreductase"/>
</dbReference>
<dbReference type="PRINTS" id="PR00080">
    <property type="entry name" value="SDRFAMILY"/>
</dbReference>
<gene>
    <name evidence="4" type="ORF">CR203_16905</name>
</gene>
<reference evidence="4 5" key="1">
    <citation type="submission" date="2017-10" db="EMBL/GenBank/DDBJ databases">
        <title>Bacillus sp. nov., a halophilic bacterium isolated from a Keqin Lake.</title>
        <authorList>
            <person name="Wang H."/>
        </authorList>
    </citation>
    <scope>NUCLEOTIDE SEQUENCE [LARGE SCALE GENOMIC DNA]</scope>
    <source>
        <strain evidence="4 5">KCTC 13187</strain>
    </source>
</reference>
<accession>A0A3A9K7B1</accession>
<evidence type="ECO:0000256" key="3">
    <source>
        <dbReference type="RuleBase" id="RU000363"/>
    </source>
</evidence>
<dbReference type="CDD" id="cd05374">
    <property type="entry name" value="17beta-HSD-like_SDR_c"/>
    <property type="match status" value="1"/>
</dbReference>
<dbReference type="RefSeq" id="WP_110937064.1">
    <property type="nucleotide sequence ID" value="NZ_KZ614146.1"/>
</dbReference>
<sequence length="279" mass="31141">MRNNLVWFITGASKGMGLTLTKKLLGKGFKVAATSRNIELLKEGVGESEDFLPIKLNLSDEEDVKQAIAQTISKFGQLHVVVNNAGYGQIGYFEEISDAKTRQNFEVNVFGTFNVVRQVLPQLRKQRFGRIVNFSSTAGFYGFGGSSIYAATKFAVDGFSESLSQDVEPFGVRVIAVKPGYFRTSFLSEESIGIRPDIPIDDYKQAREAQIEAIQQYDRNQPGDPEKGMDVLIKAVQSENPPLHLFLGKDAYEVAEQKILNVQKDLNEWRIHGTTTDFD</sequence>